<evidence type="ECO:0000313" key="5">
    <source>
        <dbReference type="Proteomes" id="UP000189818"/>
    </source>
</evidence>
<reference evidence="5" key="1">
    <citation type="submission" date="2017-02" db="EMBL/GenBank/DDBJ databases">
        <authorList>
            <person name="Varghese N."/>
            <person name="Submissions S."/>
        </authorList>
    </citation>
    <scope>NUCLEOTIDE SEQUENCE [LARGE SCALE GENOMIC DNA]</scope>
    <source>
        <strain evidence="5">UM2</strain>
    </source>
</reference>
<dbReference type="Gene3D" id="3.20.20.30">
    <property type="entry name" value="Luciferase-like domain"/>
    <property type="match status" value="1"/>
</dbReference>
<dbReference type="FunFam" id="3.20.20.30:FF:000002">
    <property type="entry name" value="LLM class flavin-dependent oxidoreductase"/>
    <property type="match status" value="1"/>
</dbReference>
<dbReference type="GO" id="GO:0005829">
    <property type="term" value="C:cytosol"/>
    <property type="evidence" value="ECO:0007669"/>
    <property type="project" value="TreeGrafter"/>
</dbReference>
<name>A0A1T5FYR5_9SPHN</name>
<dbReference type="PANTHER" id="PTHR30137:SF6">
    <property type="entry name" value="LUCIFERASE-LIKE MONOOXYGENASE"/>
    <property type="match status" value="1"/>
</dbReference>
<dbReference type="STRING" id="439228.SAMN06295920_11164"/>
<dbReference type="OrthoDB" id="9780518at2"/>
<dbReference type="InterPro" id="IPR050766">
    <property type="entry name" value="Bact_Lucif_Oxidored"/>
</dbReference>
<accession>A0A1T5FYR5</accession>
<sequence>MTDPAPFRLSVLDQSPVADGSDAAEAVRNTLDLAQACDALGYDRYWLAEHHASMSIVGVAPEALIGPVALATKRIRVGSGGIMLPHFSPFKIAETFRLLGAIAPGRIDLGLGRAPGSDQRTAYALQRDRSRRIPPDDFPQSVNELLGYLSDSLPADHPFAPLARSLPDGTQGSPDPWMLGSSPDSAQWAGELGLPYCIADFINAQALPLAGIYRRAFRPSRWASKPHLMVACWAIAADDRAEAEELAMPFAMMFAHLLRGETIRVPSVETARAWTAANPGAPRRDRRLLLGDGREVRAGVEQVAELYGAQEMMLVNIMPDHARRRRSYEMVAEAFGMTRTPEAA</sequence>
<gene>
    <name evidence="4" type="ORF">SAMN06295920_11164</name>
</gene>
<protein>
    <recommendedName>
        <fullName evidence="2">Luciferase-like monooxygenase</fullName>
    </recommendedName>
</protein>
<dbReference type="Proteomes" id="UP000189818">
    <property type="component" value="Unassembled WGS sequence"/>
</dbReference>
<feature type="domain" description="Luciferase-like" evidence="3">
    <location>
        <begin position="10"/>
        <end position="307"/>
    </location>
</feature>
<dbReference type="PANTHER" id="PTHR30137">
    <property type="entry name" value="LUCIFERASE-LIKE MONOOXYGENASE"/>
    <property type="match status" value="1"/>
</dbReference>
<dbReference type="Pfam" id="PF00296">
    <property type="entry name" value="Bac_luciferase"/>
    <property type="match status" value="1"/>
</dbReference>
<dbReference type="SUPFAM" id="SSF51679">
    <property type="entry name" value="Bacterial luciferase-like"/>
    <property type="match status" value="1"/>
</dbReference>
<dbReference type="InterPro" id="IPR036661">
    <property type="entry name" value="Luciferase-like_sf"/>
</dbReference>
<dbReference type="NCBIfam" id="TIGR03558">
    <property type="entry name" value="oxido_grp_1"/>
    <property type="match status" value="1"/>
</dbReference>
<evidence type="ECO:0000259" key="3">
    <source>
        <dbReference type="Pfam" id="PF00296"/>
    </source>
</evidence>
<evidence type="ECO:0000256" key="2">
    <source>
        <dbReference type="ARBA" id="ARBA00074555"/>
    </source>
</evidence>
<evidence type="ECO:0000313" key="4">
    <source>
        <dbReference type="EMBL" id="SKC01331.1"/>
    </source>
</evidence>
<organism evidence="4 5">
    <name type="scientific">Rhizorhabdus histidinilytica</name>
    <dbReference type="NCBI Taxonomy" id="439228"/>
    <lineage>
        <taxon>Bacteria</taxon>
        <taxon>Pseudomonadati</taxon>
        <taxon>Pseudomonadota</taxon>
        <taxon>Alphaproteobacteria</taxon>
        <taxon>Sphingomonadales</taxon>
        <taxon>Sphingomonadaceae</taxon>
        <taxon>Rhizorhabdus</taxon>
    </lineage>
</organism>
<dbReference type="EMBL" id="FUYM01000011">
    <property type="protein sequence ID" value="SKC01331.1"/>
    <property type="molecule type" value="Genomic_DNA"/>
</dbReference>
<dbReference type="CDD" id="cd00347">
    <property type="entry name" value="Flavin_utilizing_monoxygenases"/>
    <property type="match status" value="1"/>
</dbReference>
<dbReference type="AlphaFoldDB" id="A0A1T5FYR5"/>
<dbReference type="RefSeq" id="WP_079650075.1">
    <property type="nucleotide sequence ID" value="NZ_FUYM01000011.1"/>
</dbReference>
<proteinExistence type="predicted"/>
<comment type="similarity">
    <text evidence="1">To bacterial alkanal monooxygenase alpha and beta chains.</text>
</comment>
<keyword evidence="5" id="KW-1185">Reference proteome</keyword>
<dbReference type="InterPro" id="IPR019949">
    <property type="entry name" value="CmoO-like"/>
</dbReference>
<dbReference type="InterPro" id="IPR011251">
    <property type="entry name" value="Luciferase-like_dom"/>
</dbReference>
<dbReference type="GO" id="GO:0016705">
    <property type="term" value="F:oxidoreductase activity, acting on paired donors, with incorporation or reduction of molecular oxygen"/>
    <property type="evidence" value="ECO:0007669"/>
    <property type="project" value="InterPro"/>
</dbReference>
<evidence type="ECO:0000256" key="1">
    <source>
        <dbReference type="ARBA" id="ARBA00007789"/>
    </source>
</evidence>